<dbReference type="EMBL" id="JAEUXJ010000004">
    <property type="protein sequence ID" value="MBL6455960.1"/>
    <property type="molecule type" value="Genomic_DNA"/>
</dbReference>
<dbReference type="PANTHER" id="PTHR36173">
    <property type="entry name" value="RIBONUCLEASE VAPC16-RELATED"/>
    <property type="match status" value="1"/>
</dbReference>
<gene>
    <name evidence="2" type="ORF">JMJ55_11545</name>
</gene>
<evidence type="ECO:0000259" key="1">
    <source>
        <dbReference type="Pfam" id="PF01850"/>
    </source>
</evidence>
<reference evidence="2 3" key="1">
    <citation type="submission" date="2021-01" db="EMBL/GenBank/DDBJ databases">
        <title>Belnapia mucosa sp. nov. and Belnapia arida sp. nov., isolated from the Tabernas Desert (Almeria, Spain).</title>
        <authorList>
            <person name="Molina-Menor E."/>
            <person name="Vidal-Verdu A."/>
            <person name="Calonge A."/>
            <person name="Satari L."/>
            <person name="Pereto Magraner J."/>
            <person name="Porcar Miralles M."/>
        </authorList>
    </citation>
    <scope>NUCLEOTIDE SEQUENCE [LARGE SCALE GENOMIC DNA]</scope>
    <source>
        <strain evidence="2 3">T6</strain>
    </source>
</reference>
<feature type="domain" description="PIN" evidence="1">
    <location>
        <begin position="7"/>
        <end position="124"/>
    </location>
</feature>
<accession>A0ABS1V2Q3</accession>
<dbReference type="RefSeq" id="WP_202825707.1">
    <property type="nucleotide sequence ID" value="NZ_JAEUXJ010000004.1"/>
</dbReference>
<dbReference type="InterPro" id="IPR029060">
    <property type="entry name" value="PIN-like_dom_sf"/>
</dbReference>
<name>A0ABS1V2Q3_9PROT</name>
<sequence length="130" mass="14062">MNEAFLADACALIIFHADAGRGMSAKAMAAMRGGDVAVSAITIWEITKKVSAGRLAPLPLGPQGSFTSWLRHHGYRLLPIEPDMAERANALPPHHADPMDRMLIAAAELSGRRIITCDRAFAAYNVPVLW</sequence>
<evidence type="ECO:0000313" key="3">
    <source>
        <dbReference type="Proteomes" id="UP000606490"/>
    </source>
</evidence>
<dbReference type="CDD" id="cd09872">
    <property type="entry name" value="PIN_Sll0205-like"/>
    <property type="match status" value="1"/>
</dbReference>
<keyword evidence="3" id="KW-1185">Reference proteome</keyword>
<dbReference type="Proteomes" id="UP000606490">
    <property type="component" value="Unassembled WGS sequence"/>
</dbReference>
<dbReference type="SUPFAM" id="SSF88723">
    <property type="entry name" value="PIN domain-like"/>
    <property type="match status" value="1"/>
</dbReference>
<dbReference type="Pfam" id="PF01850">
    <property type="entry name" value="PIN"/>
    <property type="match status" value="1"/>
</dbReference>
<dbReference type="InterPro" id="IPR052919">
    <property type="entry name" value="TA_system_RNase"/>
</dbReference>
<dbReference type="InterPro" id="IPR041705">
    <property type="entry name" value="PIN_Sll0205"/>
</dbReference>
<proteinExistence type="predicted"/>
<dbReference type="Gene3D" id="3.40.50.1010">
    <property type="entry name" value="5'-nuclease"/>
    <property type="match status" value="1"/>
</dbReference>
<evidence type="ECO:0000313" key="2">
    <source>
        <dbReference type="EMBL" id="MBL6455960.1"/>
    </source>
</evidence>
<organism evidence="2 3">
    <name type="scientific">Belnapia mucosa</name>
    <dbReference type="NCBI Taxonomy" id="2804532"/>
    <lineage>
        <taxon>Bacteria</taxon>
        <taxon>Pseudomonadati</taxon>
        <taxon>Pseudomonadota</taxon>
        <taxon>Alphaproteobacteria</taxon>
        <taxon>Acetobacterales</taxon>
        <taxon>Roseomonadaceae</taxon>
        <taxon>Belnapia</taxon>
    </lineage>
</organism>
<dbReference type="InterPro" id="IPR002716">
    <property type="entry name" value="PIN_dom"/>
</dbReference>
<protein>
    <submittedName>
        <fullName evidence="2">Type II toxin-antitoxin system VapC family toxin</fullName>
    </submittedName>
</protein>
<comment type="caution">
    <text evidence="2">The sequence shown here is derived from an EMBL/GenBank/DDBJ whole genome shotgun (WGS) entry which is preliminary data.</text>
</comment>